<comment type="similarity">
    <text evidence="1">Belongs to the DprA/Smf family.</text>
</comment>
<dbReference type="RefSeq" id="WP_249315056.1">
    <property type="nucleotide sequence ID" value="NZ_JACRSR010000001.1"/>
</dbReference>
<keyword evidence="5" id="KW-1185">Reference proteome</keyword>
<dbReference type="Gene3D" id="3.40.50.450">
    <property type="match status" value="1"/>
</dbReference>
<dbReference type="Pfam" id="PF02481">
    <property type="entry name" value="DNA_processg_A"/>
    <property type="match status" value="1"/>
</dbReference>
<dbReference type="SUPFAM" id="SSF102405">
    <property type="entry name" value="MCP/YpsA-like"/>
    <property type="match status" value="1"/>
</dbReference>
<feature type="domain" description="Smf/DprA SLOG" evidence="2">
    <location>
        <begin position="80"/>
        <end position="290"/>
    </location>
</feature>
<evidence type="ECO:0000313" key="5">
    <source>
        <dbReference type="Proteomes" id="UP000623172"/>
    </source>
</evidence>
<organism evidence="4 5">
    <name type="scientific">Gehongia tenuis</name>
    <dbReference type="NCBI Taxonomy" id="2763655"/>
    <lineage>
        <taxon>Bacteria</taxon>
        <taxon>Bacillati</taxon>
        <taxon>Bacillota</taxon>
        <taxon>Clostridia</taxon>
        <taxon>Christensenellales</taxon>
        <taxon>Christensenellaceae</taxon>
        <taxon>Gehongia</taxon>
    </lineage>
</organism>
<dbReference type="PANTHER" id="PTHR43022:SF1">
    <property type="entry name" value="PROTEIN SMF"/>
    <property type="match status" value="1"/>
</dbReference>
<dbReference type="InterPro" id="IPR003488">
    <property type="entry name" value="DprA"/>
</dbReference>
<evidence type="ECO:0000259" key="2">
    <source>
        <dbReference type="Pfam" id="PF02481"/>
    </source>
</evidence>
<dbReference type="InterPro" id="IPR057666">
    <property type="entry name" value="DrpA_SLOG"/>
</dbReference>
<protein>
    <submittedName>
        <fullName evidence="4">DNA-protecting protein DprA</fullName>
    </submittedName>
</protein>
<dbReference type="InterPro" id="IPR041614">
    <property type="entry name" value="DprA_WH"/>
</dbReference>
<gene>
    <name evidence="4" type="primary">dprA</name>
    <name evidence="4" type="ORF">H8696_03920</name>
</gene>
<evidence type="ECO:0000313" key="4">
    <source>
        <dbReference type="EMBL" id="MBC8530990.1"/>
    </source>
</evidence>
<name>A0A926HPS1_9FIRM</name>
<dbReference type="Gene3D" id="1.10.10.10">
    <property type="entry name" value="Winged helix-like DNA-binding domain superfamily/Winged helix DNA-binding domain"/>
    <property type="match status" value="1"/>
</dbReference>
<feature type="domain" description="DprA winged helix" evidence="3">
    <location>
        <begin position="303"/>
        <end position="362"/>
    </location>
</feature>
<dbReference type="PANTHER" id="PTHR43022">
    <property type="entry name" value="PROTEIN SMF"/>
    <property type="match status" value="1"/>
</dbReference>
<evidence type="ECO:0000256" key="1">
    <source>
        <dbReference type="ARBA" id="ARBA00006525"/>
    </source>
</evidence>
<reference evidence="4" key="1">
    <citation type="submission" date="2020-08" db="EMBL/GenBank/DDBJ databases">
        <title>Genome public.</title>
        <authorList>
            <person name="Liu C."/>
            <person name="Sun Q."/>
        </authorList>
    </citation>
    <scope>NUCLEOTIDE SEQUENCE</scope>
    <source>
        <strain evidence="4">NSJ-53</strain>
    </source>
</reference>
<dbReference type="NCBIfam" id="TIGR00732">
    <property type="entry name" value="dprA"/>
    <property type="match status" value="1"/>
</dbReference>
<dbReference type="Proteomes" id="UP000623172">
    <property type="component" value="Unassembled WGS sequence"/>
</dbReference>
<dbReference type="InterPro" id="IPR036388">
    <property type="entry name" value="WH-like_DNA-bd_sf"/>
</dbReference>
<dbReference type="AlphaFoldDB" id="A0A926HPS1"/>
<proteinExistence type="inferred from homology"/>
<sequence>MKEESRYLVWLSSLIDVSVAQRKRLLDHYGSAKELFHAAAEDRLPRSGISAKARAALRHASFENVIDEYLERLDREKIHVATLADEFYPKLLSSIYDPPVALYAKGRGKLNRILERSLTVVGTRRCTSYGKQAAMLLGENLGEAGVSVVSGMARGIDSMAQEGCLKSGQPVVAVLGCGVDVIYPKEEAGLYQRIMENGVILSEFPPGTPPLKQNFPQRNRIMAGLTPGVIVIEAGKGSGALITANLALEENREVFVVPGNITSPQSAGSNALLRLGAAPLLDVWDAMEALRWGERPVPGQKPEAGEAAPELLGDELALWTALGEGECGIEELAEKTGLAMDRLNTFLTILEFRGIIKQLPGKRFVRMAGIQ</sequence>
<dbReference type="GO" id="GO:0009294">
    <property type="term" value="P:DNA-mediated transformation"/>
    <property type="evidence" value="ECO:0007669"/>
    <property type="project" value="InterPro"/>
</dbReference>
<comment type="caution">
    <text evidence="4">The sequence shown here is derived from an EMBL/GenBank/DDBJ whole genome shotgun (WGS) entry which is preliminary data.</text>
</comment>
<dbReference type="EMBL" id="JACRSR010000001">
    <property type="protein sequence ID" value="MBC8530990.1"/>
    <property type="molecule type" value="Genomic_DNA"/>
</dbReference>
<accession>A0A926HPS1</accession>
<evidence type="ECO:0000259" key="3">
    <source>
        <dbReference type="Pfam" id="PF17782"/>
    </source>
</evidence>
<dbReference type="Pfam" id="PF17782">
    <property type="entry name" value="WHD_DprA"/>
    <property type="match status" value="1"/>
</dbReference>